<evidence type="ECO:0000256" key="4">
    <source>
        <dbReference type="ARBA" id="ARBA00022737"/>
    </source>
</evidence>
<dbReference type="InterPro" id="IPR002067">
    <property type="entry name" value="MCP"/>
</dbReference>
<sequence>MSSRSTLSNNVDLAPPQLAVSTPNTSLMSMPSGVASGKLSHMAHFIAGAAAGLASTTLTAPLDVLKTRFQSSMVQRNLPSKPIPASFPGVRSYHVLQTTNIMRNIYHVEGWRGLFRGLGPSLSGVIPSMALKFYVYGNCKRLGAGVLCCGEEAALVHAQAAVAASITVSTVMNPIFVIKTRLQLDVRTHRTDDTTRRYAGSLNCFRKILRQEGVLGLYQGLGASYLGAVETVLHLVLYEQLKQLFRPMAIGPDAPNDVTWGQAVRTWLGTSGAAGFAKLAAVVVTYPHEVLRTRLRQAPSANGIRKYVGLVQCFRVVRAEEGLAGLYGGMTLHLLRSIPSAIITLGVYEYVLSLLNYDDARSRGSI</sequence>
<evidence type="ECO:0000256" key="7">
    <source>
        <dbReference type="ARBA" id="ARBA00023128"/>
    </source>
</evidence>
<evidence type="ECO:0000256" key="9">
    <source>
        <dbReference type="PROSITE-ProRule" id="PRU00282"/>
    </source>
</evidence>
<dbReference type="PRINTS" id="PR00926">
    <property type="entry name" value="MITOCARRIER"/>
</dbReference>
<proteinExistence type="inferred from homology"/>
<protein>
    <recommendedName>
        <fullName evidence="13">Mitochondrial carrier protein</fullName>
    </recommendedName>
</protein>
<evidence type="ECO:0000256" key="1">
    <source>
        <dbReference type="ARBA" id="ARBA00004448"/>
    </source>
</evidence>
<dbReference type="PANTHER" id="PTHR45829">
    <property type="entry name" value="MITOCHONDRIAL CARRIER PROTEIN RIM2"/>
    <property type="match status" value="1"/>
</dbReference>
<comment type="caution">
    <text evidence="11">The sequence shown here is derived from an EMBL/GenBank/DDBJ whole genome shotgun (WGS) entry which is preliminary data.</text>
</comment>
<keyword evidence="8 9" id="KW-0472">Membrane</keyword>
<dbReference type="EMBL" id="JASNQZ010000011">
    <property type="protein sequence ID" value="KAL0951826.1"/>
    <property type="molecule type" value="Genomic_DNA"/>
</dbReference>
<evidence type="ECO:0000313" key="12">
    <source>
        <dbReference type="Proteomes" id="UP001556367"/>
    </source>
</evidence>
<comment type="similarity">
    <text evidence="10">Belongs to the mitochondrial carrier (TC 2.A.29) family.</text>
</comment>
<dbReference type="Pfam" id="PF00153">
    <property type="entry name" value="Mito_carr"/>
    <property type="match status" value="3"/>
</dbReference>
<keyword evidence="4" id="KW-0677">Repeat</keyword>
<keyword evidence="6" id="KW-1133">Transmembrane helix</keyword>
<evidence type="ECO:0008006" key="13">
    <source>
        <dbReference type="Google" id="ProtNLM"/>
    </source>
</evidence>
<keyword evidence="5" id="KW-0999">Mitochondrion inner membrane</keyword>
<evidence type="ECO:0000256" key="8">
    <source>
        <dbReference type="ARBA" id="ARBA00023136"/>
    </source>
</evidence>
<feature type="repeat" description="Solcar" evidence="9">
    <location>
        <begin position="39"/>
        <end position="142"/>
    </location>
</feature>
<keyword evidence="3 9" id="KW-0812">Transmembrane</keyword>
<organism evidence="11 12">
    <name type="scientific">Hohenbuehelia grisea</name>
    <dbReference type="NCBI Taxonomy" id="104357"/>
    <lineage>
        <taxon>Eukaryota</taxon>
        <taxon>Fungi</taxon>
        <taxon>Dikarya</taxon>
        <taxon>Basidiomycota</taxon>
        <taxon>Agaricomycotina</taxon>
        <taxon>Agaricomycetes</taxon>
        <taxon>Agaricomycetidae</taxon>
        <taxon>Agaricales</taxon>
        <taxon>Pleurotineae</taxon>
        <taxon>Pleurotaceae</taxon>
        <taxon>Hohenbuehelia</taxon>
    </lineage>
</organism>
<gene>
    <name evidence="11" type="ORF">HGRIS_008491</name>
</gene>
<evidence type="ECO:0000256" key="10">
    <source>
        <dbReference type="RuleBase" id="RU000488"/>
    </source>
</evidence>
<evidence type="ECO:0000256" key="5">
    <source>
        <dbReference type="ARBA" id="ARBA00022792"/>
    </source>
</evidence>
<dbReference type="SUPFAM" id="SSF103506">
    <property type="entry name" value="Mitochondrial carrier"/>
    <property type="match status" value="1"/>
</dbReference>
<dbReference type="PANTHER" id="PTHR45829:SF4">
    <property type="entry name" value="MITOCHONDRIAL CARRIER PROTEIN RIM2"/>
    <property type="match status" value="1"/>
</dbReference>
<evidence type="ECO:0000256" key="2">
    <source>
        <dbReference type="ARBA" id="ARBA00022448"/>
    </source>
</evidence>
<evidence type="ECO:0000256" key="6">
    <source>
        <dbReference type="ARBA" id="ARBA00022989"/>
    </source>
</evidence>
<dbReference type="InterPro" id="IPR018108">
    <property type="entry name" value="MCP_transmembrane"/>
</dbReference>
<dbReference type="InterPro" id="IPR049562">
    <property type="entry name" value="SLC25A33/36-like"/>
</dbReference>
<dbReference type="InterPro" id="IPR023395">
    <property type="entry name" value="MCP_dom_sf"/>
</dbReference>
<dbReference type="Gene3D" id="1.50.40.10">
    <property type="entry name" value="Mitochondrial carrier domain"/>
    <property type="match status" value="1"/>
</dbReference>
<name>A0ABR3J844_9AGAR</name>
<keyword evidence="2 10" id="KW-0813">Transport</keyword>
<evidence type="ECO:0000256" key="3">
    <source>
        <dbReference type="ARBA" id="ARBA00022692"/>
    </source>
</evidence>
<accession>A0ABR3J844</accession>
<comment type="subcellular location">
    <subcellularLocation>
        <location evidence="1">Mitochondrion inner membrane</location>
        <topology evidence="1">Multi-pass membrane protein</topology>
    </subcellularLocation>
</comment>
<feature type="repeat" description="Solcar" evidence="9">
    <location>
        <begin position="265"/>
        <end position="354"/>
    </location>
</feature>
<dbReference type="PROSITE" id="PS50920">
    <property type="entry name" value="SOLCAR"/>
    <property type="match status" value="3"/>
</dbReference>
<keyword evidence="12" id="KW-1185">Reference proteome</keyword>
<feature type="repeat" description="Solcar" evidence="9">
    <location>
        <begin position="152"/>
        <end position="244"/>
    </location>
</feature>
<evidence type="ECO:0000313" key="11">
    <source>
        <dbReference type="EMBL" id="KAL0951826.1"/>
    </source>
</evidence>
<dbReference type="Proteomes" id="UP001556367">
    <property type="component" value="Unassembled WGS sequence"/>
</dbReference>
<keyword evidence="7" id="KW-0496">Mitochondrion</keyword>
<reference evidence="12" key="1">
    <citation type="submission" date="2024-06" db="EMBL/GenBank/DDBJ databases">
        <title>Multi-omics analyses provide insights into the biosynthesis of the anticancer antibiotic pleurotin in Hohenbuehelia grisea.</title>
        <authorList>
            <person name="Weaver J.A."/>
            <person name="Alberti F."/>
        </authorList>
    </citation>
    <scope>NUCLEOTIDE SEQUENCE [LARGE SCALE GENOMIC DNA]</scope>
    <source>
        <strain evidence="12">T-177</strain>
    </source>
</reference>